<dbReference type="GO" id="GO:0000993">
    <property type="term" value="F:RNA polymerase II complex binding"/>
    <property type="evidence" value="ECO:0007669"/>
    <property type="project" value="TreeGrafter"/>
</dbReference>
<feature type="compositionally biased region" description="Acidic residues" evidence="1">
    <location>
        <begin position="310"/>
        <end position="323"/>
    </location>
</feature>
<dbReference type="PANTHER" id="PTHR12460:SF0">
    <property type="entry name" value="CID DOMAIN-CONTAINING PROTEIN-RELATED"/>
    <property type="match status" value="1"/>
</dbReference>
<dbReference type="AlphaFoldDB" id="A0A1E4T344"/>
<accession>A0A1E4T344</accession>
<evidence type="ECO:0000259" key="2">
    <source>
        <dbReference type="PROSITE" id="PS51391"/>
    </source>
</evidence>
<dbReference type="EMBL" id="KV453850">
    <property type="protein sequence ID" value="ODV86169.1"/>
    <property type="molecule type" value="Genomic_DNA"/>
</dbReference>
<dbReference type="SMART" id="SM00582">
    <property type="entry name" value="RPR"/>
    <property type="match status" value="1"/>
</dbReference>
<gene>
    <name evidence="3" type="ORF">CANARDRAFT_22078</name>
</gene>
<dbReference type="OrthoDB" id="10069473at2759"/>
<dbReference type="PANTHER" id="PTHR12460">
    <property type="entry name" value="CYCLIN-DEPENDENT KINASE INHIBITOR-RELATED PROTEIN"/>
    <property type="match status" value="1"/>
</dbReference>
<sequence>MYFNDINIYWRIMTLNPEKAKQKLLQLNDTQQSIQSTSQWLLFHHTHHKQIVQLWCSRIQDPHVTSPQKLTLFYLANDLIQLSKKDKKYAGFHKMFESNLFSVLSKVLPSLTINEKPRFVRVLNVWKERHVYAPAFVDTLLDLIEQVNKTQPSMNTPSMTSSRAASGAPKKMTSAPQDQSPKCSPELIQLSLKYDNLQQISSNTTSQFQKMNKSYNNLFKSEHLPEPSKFIAQLNALLSVIDSVDNSVSNMKATRLEIIDVLEGLINTQKEWLKLGETKFDKLNDIKGEVVAKKEDLLKLMGGEGNLQSDNEDEGADDDDDDVPTYKAGDDDDDDDGDKDEKVNDQKEEEISPSFQTGANDVDEEAVSPSFDVADDDDDDDAGIPTYDNNDDDDDDDTTNKRKSDDVVVEKAEKRVKFAEVDEYADKSDDDSTNSSGNVEINMDLDALLNKLT</sequence>
<dbReference type="SUPFAM" id="SSF48464">
    <property type="entry name" value="ENTH/VHS domain"/>
    <property type="match status" value="1"/>
</dbReference>
<dbReference type="InterPro" id="IPR008942">
    <property type="entry name" value="ENTH_VHS"/>
</dbReference>
<feature type="compositionally biased region" description="Basic and acidic residues" evidence="1">
    <location>
        <begin position="339"/>
        <end position="350"/>
    </location>
</feature>
<feature type="compositionally biased region" description="Acidic residues" evidence="1">
    <location>
        <begin position="373"/>
        <end position="382"/>
    </location>
</feature>
<reference evidence="4" key="1">
    <citation type="submission" date="2016-04" db="EMBL/GenBank/DDBJ databases">
        <title>Comparative genomics of biotechnologically important yeasts.</title>
        <authorList>
            <consortium name="DOE Joint Genome Institute"/>
            <person name="Riley R."/>
            <person name="Haridas S."/>
            <person name="Wolfe K.H."/>
            <person name="Lopes M.R."/>
            <person name="Hittinger C.T."/>
            <person name="Goker M."/>
            <person name="Salamov A."/>
            <person name="Wisecaver J."/>
            <person name="Long T.M."/>
            <person name="Aerts A.L."/>
            <person name="Barry K."/>
            <person name="Choi C."/>
            <person name="Clum A."/>
            <person name="Coughlan A.Y."/>
            <person name="Deshpande S."/>
            <person name="Douglass A.P."/>
            <person name="Hanson S.J."/>
            <person name="Klenk H.-P."/>
            <person name="Labutti K."/>
            <person name="Lapidus A."/>
            <person name="Lindquist E."/>
            <person name="Lipzen A."/>
            <person name="Meier-Kolthoff J.P."/>
            <person name="Ohm R.A."/>
            <person name="Otillar R.P."/>
            <person name="Pangilinan J."/>
            <person name="Peng Y."/>
            <person name="Rokas A."/>
            <person name="Rosa C.A."/>
            <person name="Scheuner C."/>
            <person name="Sibirny A.A."/>
            <person name="Slot J.C."/>
            <person name="Stielow J.B."/>
            <person name="Sun H."/>
            <person name="Kurtzman C.P."/>
            <person name="Blackwell M."/>
            <person name="Grigoriev I.V."/>
            <person name="Jeffries T.W."/>
        </authorList>
    </citation>
    <scope>NUCLEOTIDE SEQUENCE [LARGE SCALE GENOMIC DNA]</scope>
    <source>
        <strain evidence="4">NRRL YB-2248</strain>
    </source>
</reference>
<evidence type="ECO:0000256" key="1">
    <source>
        <dbReference type="SAM" id="MobiDB-lite"/>
    </source>
</evidence>
<dbReference type="Gene3D" id="1.25.40.90">
    <property type="match status" value="1"/>
</dbReference>
<proteinExistence type="predicted"/>
<name>A0A1E4T344_9ASCO</name>
<evidence type="ECO:0000313" key="4">
    <source>
        <dbReference type="Proteomes" id="UP000094801"/>
    </source>
</evidence>
<dbReference type="InterPro" id="IPR006569">
    <property type="entry name" value="CID_dom"/>
</dbReference>
<feature type="region of interest" description="Disordered" evidence="1">
    <location>
        <begin position="151"/>
        <end position="183"/>
    </location>
</feature>
<protein>
    <recommendedName>
        <fullName evidence="2">CID domain-containing protein</fullName>
    </recommendedName>
</protein>
<evidence type="ECO:0000313" key="3">
    <source>
        <dbReference type="EMBL" id="ODV86169.1"/>
    </source>
</evidence>
<dbReference type="Pfam" id="PF04818">
    <property type="entry name" value="CID"/>
    <property type="match status" value="1"/>
</dbReference>
<organism evidence="3 4">
    <name type="scientific">[Candida] arabinofermentans NRRL YB-2248</name>
    <dbReference type="NCBI Taxonomy" id="983967"/>
    <lineage>
        <taxon>Eukaryota</taxon>
        <taxon>Fungi</taxon>
        <taxon>Dikarya</taxon>
        <taxon>Ascomycota</taxon>
        <taxon>Saccharomycotina</taxon>
        <taxon>Pichiomycetes</taxon>
        <taxon>Pichiales</taxon>
        <taxon>Pichiaceae</taxon>
        <taxon>Ogataea</taxon>
        <taxon>Ogataea/Candida clade</taxon>
    </lineage>
</organism>
<dbReference type="STRING" id="983967.A0A1E4T344"/>
<dbReference type="CDD" id="cd16981">
    <property type="entry name" value="CID_RPRD_like"/>
    <property type="match status" value="1"/>
</dbReference>
<feature type="compositionally biased region" description="Polar residues" evidence="1">
    <location>
        <begin position="151"/>
        <end position="164"/>
    </location>
</feature>
<feature type="region of interest" description="Disordered" evidence="1">
    <location>
        <begin position="303"/>
        <end position="408"/>
    </location>
</feature>
<dbReference type="GO" id="GO:0031124">
    <property type="term" value="P:mRNA 3'-end processing"/>
    <property type="evidence" value="ECO:0007669"/>
    <property type="project" value="TreeGrafter"/>
</dbReference>
<dbReference type="Proteomes" id="UP000094801">
    <property type="component" value="Unassembled WGS sequence"/>
</dbReference>
<dbReference type="PROSITE" id="PS51391">
    <property type="entry name" value="CID"/>
    <property type="match status" value="1"/>
</dbReference>
<feature type="compositionally biased region" description="Basic and acidic residues" evidence="1">
    <location>
        <begin position="398"/>
        <end position="408"/>
    </location>
</feature>
<keyword evidence="4" id="KW-1185">Reference proteome</keyword>
<feature type="domain" description="CID" evidence="2">
    <location>
        <begin position="12"/>
        <end position="148"/>
    </location>
</feature>